<sequence>MQFPYCLKVAVNNVAIGQQIYFQVCENPFPDIELIESIVSGVQMSHKPLTAPVPVKIHHAVEFFRF</sequence>
<proteinExistence type="predicted"/>
<reference evidence="1" key="1">
    <citation type="submission" date="2019-08" db="EMBL/GenBank/DDBJ databases">
        <authorList>
            <person name="Kucharzyk K."/>
            <person name="Murdoch R.W."/>
            <person name="Higgins S."/>
            <person name="Loffler F."/>
        </authorList>
    </citation>
    <scope>NUCLEOTIDE SEQUENCE</scope>
</reference>
<dbReference type="AlphaFoldDB" id="A0A644WNY8"/>
<accession>A0A644WNY8</accession>
<protein>
    <submittedName>
        <fullName evidence="1">Uncharacterized protein</fullName>
    </submittedName>
</protein>
<organism evidence="1">
    <name type="scientific">bioreactor metagenome</name>
    <dbReference type="NCBI Taxonomy" id="1076179"/>
    <lineage>
        <taxon>unclassified sequences</taxon>
        <taxon>metagenomes</taxon>
        <taxon>ecological metagenomes</taxon>
    </lineage>
</organism>
<gene>
    <name evidence="1" type="ORF">SDC9_50251</name>
</gene>
<name>A0A644WNY8_9ZZZZ</name>
<evidence type="ECO:0000313" key="1">
    <source>
        <dbReference type="EMBL" id="MPM03984.1"/>
    </source>
</evidence>
<comment type="caution">
    <text evidence="1">The sequence shown here is derived from an EMBL/GenBank/DDBJ whole genome shotgun (WGS) entry which is preliminary data.</text>
</comment>
<dbReference type="EMBL" id="VSSQ01000999">
    <property type="protein sequence ID" value="MPM03984.1"/>
    <property type="molecule type" value="Genomic_DNA"/>
</dbReference>